<feature type="compositionally biased region" description="Acidic residues" evidence="13">
    <location>
        <begin position="894"/>
        <end position="906"/>
    </location>
</feature>
<evidence type="ECO:0000313" key="16">
    <source>
        <dbReference type="Proteomes" id="UP001530377"/>
    </source>
</evidence>
<dbReference type="InterPro" id="IPR041562">
    <property type="entry name" value="MCM_lid"/>
</dbReference>
<dbReference type="Pfam" id="PF14551">
    <property type="entry name" value="MCM_N"/>
    <property type="match status" value="1"/>
</dbReference>
<reference evidence="15 16" key="1">
    <citation type="submission" date="2024-10" db="EMBL/GenBank/DDBJ databases">
        <title>Updated reference genomes for cyclostephanoid diatoms.</title>
        <authorList>
            <person name="Roberts W.R."/>
            <person name="Alverson A.J."/>
        </authorList>
    </citation>
    <scope>NUCLEOTIDE SEQUENCE [LARGE SCALE GENOMIC DNA]</scope>
    <source>
        <strain evidence="15 16">AJA228-03</strain>
    </source>
</reference>
<dbReference type="GO" id="GO:0042555">
    <property type="term" value="C:MCM complex"/>
    <property type="evidence" value="ECO:0007669"/>
    <property type="project" value="UniProtKB-UniRule"/>
</dbReference>
<feature type="region of interest" description="Disordered" evidence="13">
    <location>
        <begin position="1"/>
        <end position="90"/>
    </location>
</feature>
<dbReference type="Gene3D" id="3.30.1640.10">
    <property type="entry name" value="mini-chromosome maintenance (MCM) complex, chain A, domain 1"/>
    <property type="match status" value="1"/>
</dbReference>
<dbReference type="PROSITE" id="PS00847">
    <property type="entry name" value="MCM_1"/>
    <property type="match status" value="1"/>
</dbReference>
<feature type="compositionally biased region" description="Low complexity" evidence="13">
    <location>
        <begin position="61"/>
        <end position="72"/>
    </location>
</feature>
<comment type="function">
    <text evidence="12">Acts as component of the MCM2-7 complex (MCM complex) which is the replicative helicase essential for 'once per cell cycle' DNA replication initiation and elongation in eukaryotic cells. The active ATPase sites in the MCM2-7 ring are formed through the interaction surfaces of two neighboring subunits such that a critical structure of a conserved arginine finger motif is provided in trans relative to the ATP-binding site of the Walker A box of the adjacent subunit. The six ATPase active sites, however, are likely to contribute differentially to the complex helicase activity.</text>
</comment>
<feature type="region of interest" description="Disordered" evidence="13">
    <location>
        <begin position="894"/>
        <end position="954"/>
    </location>
</feature>
<dbReference type="EC" id="3.6.4.12" evidence="12"/>
<organism evidence="15 16">
    <name type="scientific">Cyclostephanos tholiformis</name>
    <dbReference type="NCBI Taxonomy" id="382380"/>
    <lineage>
        <taxon>Eukaryota</taxon>
        <taxon>Sar</taxon>
        <taxon>Stramenopiles</taxon>
        <taxon>Ochrophyta</taxon>
        <taxon>Bacillariophyta</taxon>
        <taxon>Coscinodiscophyceae</taxon>
        <taxon>Thalassiosirophycidae</taxon>
        <taxon>Stephanodiscales</taxon>
        <taxon>Stephanodiscaceae</taxon>
        <taxon>Cyclostephanos</taxon>
    </lineage>
</organism>
<feature type="domain" description="MCM C-terminal AAA(+) ATPase" evidence="14">
    <location>
        <begin position="574"/>
        <end position="781"/>
    </location>
</feature>
<comment type="similarity">
    <text evidence="2 11">Belongs to the MCM family.</text>
</comment>
<dbReference type="AlphaFoldDB" id="A0ABD3SPI8"/>
<dbReference type="GO" id="GO:0005634">
    <property type="term" value="C:nucleus"/>
    <property type="evidence" value="ECO:0007669"/>
    <property type="project" value="UniProtKB-SubCell"/>
</dbReference>
<dbReference type="PANTHER" id="PTHR11630">
    <property type="entry name" value="DNA REPLICATION LICENSING FACTOR MCM FAMILY MEMBER"/>
    <property type="match status" value="1"/>
</dbReference>
<dbReference type="Pfam" id="PF00493">
    <property type="entry name" value="MCM"/>
    <property type="match status" value="1"/>
</dbReference>
<dbReference type="GO" id="GO:0006270">
    <property type="term" value="P:DNA replication initiation"/>
    <property type="evidence" value="ECO:0007669"/>
    <property type="project" value="UniProtKB-UniRule"/>
</dbReference>
<keyword evidence="16" id="KW-1185">Reference proteome</keyword>
<dbReference type="GO" id="GO:0005524">
    <property type="term" value="F:ATP binding"/>
    <property type="evidence" value="ECO:0007669"/>
    <property type="project" value="UniProtKB-UniRule"/>
</dbReference>
<gene>
    <name evidence="15" type="ORF">ACHAXA_004342</name>
</gene>
<dbReference type="Gene3D" id="2.40.50.140">
    <property type="entry name" value="Nucleic acid-binding proteins"/>
    <property type="match status" value="1"/>
</dbReference>
<dbReference type="Pfam" id="PF18263">
    <property type="entry name" value="WHD_MCM6"/>
    <property type="match status" value="1"/>
</dbReference>
<dbReference type="InterPro" id="IPR031327">
    <property type="entry name" value="MCM"/>
</dbReference>
<dbReference type="InterPro" id="IPR041024">
    <property type="entry name" value="Mcm6_C"/>
</dbReference>
<dbReference type="GO" id="GO:0003678">
    <property type="term" value="F:DNA helicase activity"/>
    <property type="evidence" value="ECO:0007669"/>
    <property type="project" value="UniProtKB-EC"/>
</dbReference>
<evidence type="ECO:0000256" key="13">
    <source>
        <dbReference type="SAM" id="MobiDB-lite"/>
    </source>
</evidence>
<feature type="compositionally biased region" description="Gly residues" evidence="13">
    <location>
        <begin position="372"/>
        <end position="392"/>
    </location>
</feature>
<evidence type="ECO:0000256" key="8">
    <source>
        <dbReference type="ARBA" id="ARBA00023125"/>
    </source>
</evidence>
<evidence type="ECO:0000256" key="11">
    <source>
        <dbReference type="RuleBase" id="RU004070"/>
    </source>
</evidence>
<dbReference type="Pfam" id="PF17855">
    <property type="entry name" value="MCM_lid"/>
    <property type="match status" value="1"/>
</dbReference>
<dbReference type="FunFam" id="2.20.28.10:FF:000003">
    <property type="entry name" value="DNA helicase"/>
    <property type="match status" value="1"/>
</dbReference>
<evidence type="ECO:0000256" key="1">
    <source>
        <dbReference type="ARBA" id="ARBA00004123"/>
    </source>
</evidence>
<accession>A0ABD3SPI8</accession>
<dbReference type="PROSITE" id="PS50051">
    <property type="entry name" value="MCM_2"/>
    <property type="match status" value="1"/>
</dbReference>
<dbReference type="PRINTS" id="PR01657">
    <property type="entry name" value="MCMFAMILY"/>
</dbReference>
<dbReference type="SUPFAM" id="SSF52540">
    <property type="entry name" value="P-loop containing nucleoside triphosphate hydrolases"/>
    <property type="match status" value="1"/>
</dbReference>
<dbReference type="InterPro" id="IPR008049">
    <property type="entry name" value="MCM6"/>
</dbReference>
<dbReference type="SUPFAM" id="SSF50249">
    <property type="entry name" value="Nucleic acid-binding proteins"/>
    <property type="match status" value="1"/>
</dbReference>
<feature type="region of interest" description="Disordered" evidence="13">
    <location>
        <begin position="364"/>
        <end position="393"/>
    </location>
</feature>
<dbReference type="GO" id="GO:0003677">
    <property type="term" value="F:DNA binding"/>
    <property type="evidence" value="ECO:0007669"/>
    <property type="project" value="UniProtKB-KW"/>
</dbReference>
<comment type="subunit">
    <text evidence="12">Component of the MCM2-7 complex.</text>
</comment>
<evidence type="ECO:0000256" key="2">
    <source>
        <dbReference type="ARBA" id="ARBA00008010"/>
    </source>
</evidence>
<dbReference type="SMART" id="SM00350">
    <property type="entry name" value="MCM"/>
    <property type="match status" value="1"/>
</dbReference>
<protein>
    <recommendedName>
        <fullName evidence="12">DNA replication licensing factor MCM6</fullName>
        <ecNumber evidence="12">3.6.4.12</ecNumber>
    </recommendedName>
</protein>
<comment type="catalytic activity">
    <reaction evidence="12">
        <text>ATP + H2O = ADP + phosphate + H(+)</text>
        <dbReference type="Rhea" id="RHEA:13065"/>
        <dbReference type="ChEBI" id="CHEBI:15377"/>
        <dbReference type="ChEBI" id="CHEBI:15378"/>
        <dbReference type="ChEBI" id="CHEBI:30616"/>
        <dbReference type="ChEBI" id="CHEBI:43474"/>
        <dbReference type="ChEBI" id="CHEBI:456216"/>
        <dbReference type="EC" id="3.6.4.12"/>
    </reaction>
</comment>
<dbReference type="InterPro" id="IPR027417">
    <property type="entry name" value="P-loop_NTPase"/>
</dbReference>
<keyword evidence="5 12" id="KW-0378">Hydrolase</keyword>
<dbReference type="InterPro" id="IPR012340">
    <property type="entry name" value="NA-bd_OB-fold"/>
</dbReference>
<dbReference type="EMBL" id="JALLPB020000020">
    <property type="protein sequence ID" value="KAL3826505.1"/>
    <property type="molecule type" value="Genomic_DNA"/>
</dbReference>
<dbReference type="Proteomes" id="UP001530377">
    <property type="component" value="Unassembled WGS sequence"/>
</dbReference>
<evidence type="ECO:0000256" key="5">
    <source>
        <dbReference type="ARBA" id="ARBA00022801"/>
    </source>
</evidence>
<comment type="subcellular location">
    <subcellularLocation>
        <location evidence="1 12">Nucleus</location>
    </subcellularLocation>
</comment>
<keyword evidence="4 11" id="KW-0547">Nucleotide-binding</keyword>
<keyword evidence="8 11" id="KW-0238">DNA-binding</keyword>
<feature type="region of interest" description="Disordered" evidence="13">
    <location>
        <begin position="458"/>
        <end position="480"/>
    </location>
</feature>
<keyword evidence="7 11" id="KW-0067">ATP-binding</keyword>
<dbReference type="PANTHER" id="PTHR11630:SF43">
    <property type="entry name" value="DNA REPLICATION LICENSING FACTOR MCM6"/>
    <property type="match status" value="1"/>
</dbReference>
<evidence type="ECO:0000259" key="14">
    <source>
        <dbReference type="PROSITE" id="PS50051"/>
    </source>
</evidence>
<evidence type="ECO:0000256" key="7">
    <source>
        <dbReference type="ARBA" id="ARBA00022840"/>
    </source>
</evidence>
<dbReference type="PRINTS" id="PR01662">
    <property type="entry name" value="MCMPROTEIN6"/>
</dbReference>
<feature type="compositionally biased region" description="Polar residues" evidence="13">
    <location>
        <begin position="936"/>
        <end position="945"/>
    </location>
</feature>
<feature type="compositionally biased region" description="Gly residues" evidence="13">
    <location>
        <begin position="80"/>
        <end position="90"/>
    </location>
</feature>
<evidence type="ECO:0000256" key="10">
    <source>
        <dbReference type="ARBA" id="ARBA00023306"/>
    </source>
</evidence>
<evidence type="ECO:0000313" key="15">
    <source>
        <dbReference type="EMBL" id="KAL3826505.1"/>
    </source>
</evidence>
<name>A0ABD3SPI8_9STRA</name>
<dbReference type="InterPro" id="IPR001208">
    <property type="entry name" value="MCM_dom"/>
</dbReference>
<dbReference type="Gene3D" id="1.20.58.870">
    <property type="match status" value="1"/>
</dbReference>
<dbReference type="GO" id="GO:0016787">
    <property type="term" value="F:hydrolase activity"/>
    <property type="evidence" value="ECO:0007669"/>
    <property type="project" value="UniProtKB-KW"/>
</dbReference>
<feature type="compositionally biased region" description="Low complexity" evidence="13">
    <location>
        <begin position="1"/>
        <end position="26"/>
    </location>
</feature>
<evidence type="ECO:0000256" key="9">
    <source>
        <dbReference type="ARBA" id="ARBA00023242"/>
    </source>
</evidence>
<evidence type="ECO:0000256" key="12">
    <source>
        <dbReference type="RuleBase" id="RU368064"/>
    </source>
</evidence>
<feature type="compositionally biased region" description="Low complexity" evidence="13">
    <location>
        <begin position="458"/>
        <end position="476"/>
    </location>
</feature>
<dbReference type="InterPro" id="IPR033762">
    <property type="entry name" value="MCM_OB"/>
</dbReference>
<keyword evidence="3 12" id="KW-0235">DNA replication</keyword>
<keyword evidence="9" id="KW-0539">Nucleus</keyword>
<dbReference type="FunFam" id="3.40.50.300:FF:000115">
    <property type="entry name" value="DNA helicase"/>
    <property type="match status" value="1"/>
</dbReference>
<sequence length="1066" mass="115649">MISAAPNNPRNDRNNSNSRLPPSTRNDGGGIDDGEPSSRNPPRLATPTRGDGDGDYDYDDASVARAAAEVSVMPPPGPGMGPGLDGGGGRRVAPLGAEAAAAAIQGTSGGEGGEASAFEVVDEGGELVRVRFHEFLVNYSEIVTELPVDQDENDAMDEDIDDDDANPQAKTHQYFPYLEQAAQIARRQLKSASSNLSNAAVGYDDEDDGDDSDLSSFSSTICVNYRHLLSYDADLAEAVEAEYVRFEPHIRRAAKKFVLDCHPELDRASAGGVMKDGGVASSYFVAMYNAPTVLPVRALRTATIGRFAAISGTVTRSSDVRPELLVGSFRCQKCGLVAPDVPQQYHLTRPPLCRNPRCQNRSPGDFHLELSGPGGGGGGGGGDGDNSSGGGSEFVDWQRLRVQENADEIPPGSMPRTIDVVLRNEMVERAKPGDRVVLTGSLVVVPDGSALARAGEAARASSSASAGNLRAGREAASGGGGGVRGLAALGVRELTYRTCFVACCVLPSDVAERIRRRSEGTTLHGGHDGFVNESWLFGMGADVADSPKTAQEVAMEFTENEKEEIRRMKGMSRLYDKLADSIAPATFGHQEVKRGILLMLLSGVHKTTSEGIRLRGDINVCIVGDPSTAKSQFLKFVHSFLPDRCVYTSGKAASAAGLTAAVTRDQDTGDFCIEAGALMLADNGVCCIDEFDKMDPHDQVAIHEAMEQQTISITKAGITATLNARASILAAANPIYGRYDRSKTLRANVQLSAPILSRFDLFFVVLDECDDVADYNVAKHIIDVHRCDEAVVDPPFSPQQMLRYIRFARTLNPQITEESRRVLVDCYRKLRQGDTMGRSRTAYRITVRQLESLIRLSEALARLHCDDFVRPSYVREAFRLLRKSIIHVETEDVTFDEGEEFDDGPPDDNVGNGGDANAPPPPDAATCDMEVDNEATNDSSQRQPPKSSKIKKVKKKTQISFEQYETISNAIATYLRSRESEAERVEGEGDGDESTYLTWGKVVDWYLEQCKSTIGDSMEELNHMRKLTNLVLRRLVKVDHVLVVIGNYDIPELERKLAVHPNYVVG</sequence>
<dbReference type="InterPro" id="IPR027925">
    <property type="entry name" value="MCM_N"/>
</dbReference>
<dbReference type="InterPro" id="IPR018525">
    <property type="entry name" value="MCM_CS"/>
</dbReference>
<evidence type="ECO:0000256" key="3">
    <source>
        <dbReference type="ARBA" id="ARBA00022705"/>
    </source>
</evidence>
<dbReference type="Pfam" id="PF17207">
    <property type="entry name" value="MCM_OB"/>
    <property type="match status" value="2"/>
</dbReference>
<keyword evidence="6 12" id="KW-0347">Helicase</keyword>
<dbReference type="Gene3D" id="3.40.50.300">
    <property type="entry name" value="P-loop containing nucleotide triphosphate hydrolases"/>
    <property type="match status" value="1"/>
</dbReference>
<evidence type="ECO:0000256" key="4">
    <source>
        <dbReference type="ARBA" id="ARBA00022741"/>
    </source>
</evidence>
<dbReference type="CDD" id="cd17757">
    <property type="entry name" value="MCM6"/>
    <property type="match status" value="1"/>
</dbReference>
<proteinExistence type="inferred from homology"/>
<evidence type="ECO:0000256" key="6">
    <source>
        <dbReference type="ARBA" id="ARBA00022806"/>
    </source>
</evidence>
<comment type="caution">
    <text evidence="15">The sequence shown here is derived from an EMBL/GenBank/DDBJ whole genome shotgun (WGS) entry which is preliminary data.</text>
</comment>
<dbReference type="Gene3D" id="2.20.28.10">
    <property type="match status" value="1"/>
</dbReference>
<keyword evidence="10 12" id="KW-0131">Cell cycle</keyword>